<protein>
    <submittedName>
        <fullName evidence="9">Glr1879 protein</fullName>
    </submittedName>
</protein>
<dbReference type="InterPro" id="IPR025405">
    <property type="entry name" value="DUF4131"/>
</dbReference>
<dbReference type="InterPro" id="IPR052159">
    <property type="entry name" value="Competence_DNA_uptake"/>
</dbReference>
<keyword evidence="5 6" id="KW-0472">Membrane</keyword>
<reference evidence="9 10" key="1">
    <citation type="journal article" date="2003" name="DNA Res.">
        <title>Complete genome structure of Gloeobacter violaceus PCC 7421, a cyanobacterium that lacks thylakoids.</title>
        <authorList>
            <person name="Nakamura Y."/>
            <person name="Kaneko T."/>
            <person name="Sato S."/>
            <person name="Mimuro M."/>
            <person name="Miyashita H."/>
            <person name="Tsuchiya T."/>
            <person name="Sasamoto S."/>
            <person name="Watanabe A."/>
            <person name="Kawashima K."/>
            <person name="Kishida Y."/>
            <person name="Kiyokawa C."/>
            <person name="Kohara M."/>
            <person name="Matsumoto M."/>
            <person name="Matsuno A."/>
            <person name="Nakazaki N."/>
            <person name="Shimpo S."/>
            <person name="Takeuchi C."/>
            <person name="Yamada M."/>
            <person name="Tabata S."/>
        </authorList>
    </citation>
    <scope>NUCLEOTIDE SEQUENCE [LARGE SCALE GENOMIC DNA]</scope>
    <source>
        <strain evidence="10">ATCC 29082 / PCC 7421</strain>
    </source>
</reference>
<dbReference type="InParanoid" id="Q7NJF3"/>
<evidence type="ECO:0000259" key="7">
    <source>
        <dbReference type="Pfam" id="PF03772"/>
    </source>
</evidence>
<dbReference type="PhylomeDB" id="Q7NJF3"/>
<dbReference type="Pfam" id="PF03772">
    <property type="entry name" value="Competence"/>
    <property type="match status" value="1"/>
</dbReference>
<feature type="transmembrane region" description="Helical" evidence="6">
    <location>
        <begin position="263"/>
        <end position="279"/>
    </location>
</feature>
<sequence>MKPMERNGYFLVSGAYFAGLLLSGWAWGWLALGIVGVVGTVASLRVFSLPSWRFWVVAFVFAVGAGAYLHLRTPRPAPTDVSWNAPRSSVVFTGTVGGSVRLGPAGQRFLLTLDLPESGKIWVRAPGRPPVRPGDRVHISGALRRPAVPANPNSFDERAYLSRQGAFAVLKAEALAVLGAPAPDWLALARERIAATHKRFLGEEAGALLGALVVGADAVTLPKAVEERYRAVGLAHLLAASGAQVSILLGAALVLLRGYPPPVQAAVGGILLAGFVALAGGGPSILRAAAMGAVALLAIVLGEKAEPLGALWAAAFVLLVADPLMIWDLGFAFSFLATLGLVVSVPRLTARLEGLPGTIAAALAVGFAATLWTLPLQLLIFGQWSPYALALNLLAAPVVEVLTLGGMAASALALVHPNAAGVLDIPLGWLLAALDALVRQVADWPGSLATPGLLLPVQAVALYALLVAAHTHLPWRPLTLAAALVLVAPGWLPRPAVTLAVLASGGSEALVIETRRRTLVLGGGSVGAVVGVLVPYLEARGRLAVDAVVATGEAPWQTGGLRELLEAAEVERLYDAVPPPRSAHWQQTLARLGTTRRIPLLAGERIELEDEVELRLLASEPPALLLEAAGSTLLLAGSPSLLEQRWLLQEHRGTLGPVQWLWSGGRLPEALLRLDRLQGVLVSGRERGRPPARLPRWSTERHGGLIWEAWPGGARVSANR</sequence>
<evidence type="ECO:0000256" key="1">
    <source>
        <dbReference type="ARBA" id="ARBA00004651"/>
    </source>
</evidence>
<feature type="transmembrane region" description="Helical" evidence="6">
    <location>
        <begin position="519"/>
        <end position="537"/>
    </location>
</feature>
<dbReference type="HOGENOM" id="CLU_010363_8_0_3"/>
<reference evidence="9 10" key="2">
    <citation type="journal article" date="2003" name="DNA Res.">
        <title>Complete genome structure of Gloeobacter violaceus PCC 7421, a cyanobacterium that lacks thylakoids (supplement).</title>
        <authorList>
            <person name="Nakamura Y."/>
            <person name="Kaneko T."/>
            <person name="Sato S."/>
            <person name="Mimuro M."/>
            <person name="Miyashita H."/>
            <person name="Tsuchiya T."/>
            <person name="Sasamoto S."/>
            <person name="Watanabe A."/>
            <person name="Kawashima K."/>
            <person name="Kishida Y."/>
            <person name="Kiyokawa C."/>
            <person name="Kohara M."/>
            <person name="Matsumoto M."/>
            <person name="Matsuno A."/>
            <person name="Nakazaki N."/>
            <person name="Shimpo S."/>
            <person name="Takeuchi C."/>
            <person name="Yamada M."/>
            <person name="Tabata S."/>
        </authorList>
    </citation>
    <scope>NUCLEOTIDE SEQUENCE [LARGE SCALE GENOMIC DNA]</scope>
    <source>
        <strain evidence="10">ATCC 29082 / PCC 7421</strain>
    </source>
</reference>
<dbReference type="EnsemblBacteria" id="BAC89820">
    <property type="protein sequence ID" value="BAC89820"/>
    <property type="gene ID" value="BAC89820"/>
</dbReference>
<dbReference type="KEGG" id="gvi:glr1879"/>
<name>Q7NJF3_GLOVI</name>
<feature type="transmembrane region" description="Helical" evidence="6">
    <location>
        <begin position="233"/>
        <end position="256"/>
    </location>
</feature>
<comment type="subcellular location">
    <subcellularLocation>
        <location evidence="1">Cell membrane</location>
        <topology evidence="1">Multi-pass membrane protein</topology>
    </subcellularLocation>
</comment>
<organism evidence="9 10">
    <name type="scientific">Gloeobacter violaceus (strain ATCC 29082 / PCC 7421)</name>
    <dbReference type="NCBI Taxonomy" id="251221"/>
    <lineage>
        <taxon>Bacteria</taxon>
        <taxon>Bacillati</taxon>
        <taxon>Cyanobacteriota</taxon>
        <taxon>Cyanophyceae</taxon>
        <taxon>Gloeobacterales</taxon>
        <taxon>Gloeobacteraceae</taxon>
        <taxon>Gloeobacter</taxon>
    </lineage>
</organism>
<evidence type="ECO:0000313" key="9">
    <source>
        <dbReference type="EMBL" id="BAC89820.1"/>
    </source>
</evidence>
<keyword evidence="4 6" id="KW-1133">Transmembrane helix</keyword>
<keyword evidence="3 6" id="KW-0812">Transmembrane</keyword>
<gene>
    <name evidence="9" type="ordered locus">glr1879</name>
</gene>
<feature type="transmembrane region" description="Helical" evidence="6">
    <location>
        <begin position="52"/>
        <end position="71"/>
    </location>
</feature>
<evidence type="ECO:0000256" key="4">
    <source>
        <dbReference type="ARBA" id="ARBA00022989"/>
    </source>
</evidence>
<dbReference type="Pfam" id="PF13567">
    <property type="entry name" value="DUF4131"/>
    <property type="match status" value="1"/>
</dbReference>
<feature type="transmembrane region" description="Helical" evidence="6">
    <location>
        <begin position="387"/>
        <end position="415"/>
    </location>
</feature>
<evidence type="ECO:0000256" key="6">
    <source>
        <dbReference type="SAM" id="Phobius"/>
    </source>
</evidence>
<dbReference type="InterPro" id="IPR004477">
    <property type="entry name" value="ComEC_N"/>
</dbReference>
<dbReference type="PANTHER" id="PTHR30619">
    <property type="entry name" value="DNA INTERNALIZATION/COMPETENCE PROTEIN COMEC/REC2"/>
    <property type="match status" value="1"/>
</dbReference>
<dbReference type="STRING" id="251221.gene:10759371"/>
<feature type="transmembrane region" description="Helical" evidence="6">
    <location>
        <begin position="422"/>
        <end position="442"/>
    </location>
</feature>
<dbReference type="PANTHER" id="PTHR30619:SF1">
    <property type="entry name" value="RECOMBINATION PROTEIN 2"/>
    <property type="match status" value="1"/>
</dbReference>
<dbReference type="AlphaFoldDB" id="Q7NJF3"/>
<feature type="domain" description="DUF4131" evidence="8">
    <location>
        <begin position="27"/>
        <end position="173"/>
    </location>
</feature>
<evidence type="ECO:0000256" key="3">
    <source>
        <dbReference type="ARBA" id="ARBA00022692"/>
    </source>
</evidence>
<evidence type="ECO:0000256" key="5">
    <source>
        <dbReference type="ARBA" id="ARBA00023136"/>
    </source>
</evidence>
<feature type="transmembrane region" description="Helical" evidence="6">
    <location>
        <begin position="448"/>
        <end position="468"/>
    </location>
</feature>
<evidence type="ECO:0000256" key="2">
    <source>
        <dbReference type="ARBA" id="ARBA00022475"/>
    </source>
</evidence>
<feature type="transmembrane region" description="Helical" evidence="6">
    <location>
        <begin position="332"/>
        <end position="350"/>
    </location>
</feature>
<proteinExistence type="predicted"/>
<feature type="domain" description="ComEC/Rec2-related protein" evidence="7">
    <location>
        <begin position="217"/>
        <end position="469"/>
    </location>
</feature>
<keyword evidence="10" id="KW-1185">Reference proteome</keyword>
<dbReference type="OrthoDB" id="9761531at2"/>
<dbReference type="Proteomes" id="UP000000557">
    <property type="component" value="Chromosome"/>
</dbReference>
<feature type="transmembrane region" description="Helical" evidence="6">
    <location>
        <begin position="9"/>
        <end position="32"/>
    </location>
</feature>
<feature type="transmembrane region" description="Helical" evidence="6">
    <location>
        <begin position="357"/>
        <end position="381"/>
    </location>
</feature>
<accession>Q7NJF3</accession>
<dbReference type="eggNOG" id="COG0658">
    <property type="taxonomic scope" value="Bacteria"/>
</dbReference>
<dbReference type="GO" id="GO:0005886">
    <property type="term" value="C:plasma membrane"/>
    <property type="evidence" value="ECO:0000318"/>
    <property type="project" value="GO_Central"/>
</dbReference>
<dbReference type="NCBIfam" id="TIGR00360">
    <property type="entry name" value="ComEC_N-term"/>
    <property type="match status" value="1"/>
</dbReference>
<dbReference type="EMBL" id="BA000045">
    <property type="protein sequence ID" value="BAC89820.1"/>
    <property type="molecule type" value="Genomic_DNA"/>
</dbReference>
<evidence type="ECO:0000313" key="10">
    <source>
        <dbReference type="Proteomes" id="UP000000557"/>
    </source>
</evidence>
<evidence type="ECO:0000259" key="8">
    <source>
        <dbReference type="Pfam" id="PF13567"/>
    </source>
</evidence>
<keyword evidence="2" id="KW-1003">Cell membrane</keyword>